<feature type="compositionally biased region" description="Polar residues" evidence="10">
    <location>
        <begin position="2586"/>
        <end position="2598"/>
    </location>
</feature>
<dbReference type="CDD" id="cd00833">
    <property type="entry name" value="PKS"/>
    <property type="match status" value="1"/>
</dbReference>
<dbReference type="PROSITE" id="PS52004">
    <property type="entry name" value="KS3_2"/>
    <property type="match status" value="1"/>
</dbReference>
<dbReference type="InterPro" id="IPR014031">
    <property type="entry name" value="Ketoacyl_synth_C"/>
</dbReference>
<dbReference type="SMART" id="SM00827">
    <property type="entry name" value="PKS_AT"/>
    <property type="match status" value="1"/>
</dbReference>
<dbReference type="PANTHER" id="PTHR43775:SF20">
    <property type="entry name" value="HYBRID PKS-NRPS SYNTHETASE APDA"/>
    <property type="match status" value="1"/>
</dbReference>
<dbReference type="Gene3D" id="3.30.559.10">
    <property type="entry name" value="Chloramphenicol acetyltransferase-like domain"/>
    <property type="match status" value="1"/>
</dbReference>
<dbReference type="PROSITE" id="PS00606">
    <property type="entry name" value="KS3_1"/>
    <property type="match status" value="1"/>
</dbReference>
<evidence type="ECO:0000256" key="10">
    <source>
        <dbReference type="SAM" id="MobiDB-lite"/>
    </source>
</evidence>
<dbReference type="CDD" id="cd05930">
    <property type="entry name" value="A_NRPS"/>
    <property type="match status" value="1"/>
</dbReference>
<dbReference type="EMBL" id="JH793220">
    <property type="protein sequence ID" value="ELQ43726.1"/>
    <property type="molecule type" value="Genomic_DNA"/>
</dbReference>
<dbReference type="InterPro" id="IPR036736">
    <property type="entry name" value="ACP-like_sf"/>
</dbReference>
<dbReference type="Pfam" id="PF21089">
    <property type="entry name" value="PKS_DH_N"/>
    <property type="match status" value="1"/>
</dbReference>
<feature type="active site" description="Proton acceptor; for dehydratase activity" evidence="9">
    <location>
        <position position="983"/>
    </location>
</feature>
<dbReference type="Gene3D" id="3.40.50.12780">
    <property type="entry name" value="N-terminal domain of ligase-like"/>
    <property type="match status" value="1"/>
</dbReference>
<dbReference type="Pfam" id="PF00668">
    <property type="entry name" value="Condensation"/>
    <property type="match status" value="1"/>
</dbReference>
<evidence type="ECO:0000259" key="11">
    <source>
        <dbReference type="PROSITE" id="PS50075"/>
    </source>
</evidence>
<dbReference type="SMR" id="A0AA97PQV0"/>
<keyword evidence="1" id="KW-0596">Phosphopantetheine</keyword>
<dbReference type="InterPro" id="IPR013217">
    <property type="entry name" value="Methyltransf_12"/>
</dbReference>
<feature type="compositionally biased region" description="Low complexity" evidence="10">
    <location>
        <begin position="2556"/>
        <end position="2577"/>
    </location>
</feature>
<dbReference type="InterPro" id="IPR042099">
    <property type="entry name" value="ANL_N_sf"/>
</dbReference>
<feature type="active site" description="Proton donor; for dehydratase activity" evidence="9">
    <location>
        <position position="1157"/>
    </location>
</feature>
<dbReference type="InterPro" id="IPR014030">
    <property type="entry name" value="Ketoacyl_synth_N"/>
</dbReference>
<evidence type="ECO:0000313" key="14">
    <source>
        <dbReference type="EMBL" id="ELQ43726.1"/>
    </source>
</evidence>
<dbReference type="SUPFAM" id="SSF55048">
    <property type="entry name" value="Probable ACP-binding domain of malonyl-CoA ACP transacylase"/>
    <property type="match status" value="1"/>
</dbReference>
<evidence type="ECO:0000256" key="8">
    <source>
        <dbReference type="ARBA" id="ARBA00023268"/>
    </source>
</evidence>
<dbReference type="Pfam" id="PF14765">
    <property type="entry name" value="PS-DH"/>
    <property type="match status" value="1"/>
</dbReference>
<dbReference type="InterPro" id="IPR029063">
    <property type="entry name" value="SAM-dependent_MTases_sf"/>
</dbReference>
<evidence type="ECO:0000256" key="5">
    <source>
        <dbReference type="ARBA" id="ARBA00022679"/>
    </source>
</evidence>
<dbReference type="SUPFAM" id="SSF53335">
    <property type="entry name" value="S-adenosyl-L-methionine-dependent methyltransferases"/>
    <property type="match status" value="1"/>
</dbReference>
<feature type="region of interest" description="N-terminal hotdog fold" evidence="9">
    <location>
        <begin position="951"/>
        <end position="1082"/>
    </location>
</feature>
<keyword evidence="2" id="KW-0597">Phosphoprotein</keyword>
<dbReference type="InterPro" id="IPR006162">
    <property type="entry name" value="Ppantetheine_attach_site"/>
</dbReference>
<dbReference type="InterPro" id="IPR020806">
    <property type="entry name" value="PKS_PP-bd"/>
</dbReference>
<evidence type="ECO:0000259" key="13">
    <source>
        <dbReference type="PROSITE" id="PS52019"/>
    </source>
</evidence>
<dbReference type="Pfam" id="PF00550">
    <property type="entry name" value="PP-binding"/>
    <property type="match status" value="2"/>
</dbReference>
<dbReference type="Gene3D" id="3.40.50.720">
    <property type="entry name" value="NAD(P)-binding Rossmann-like Domain"/>
    <property type="match status" value="2"/>
</dbReference>
<dbReference type="SUPFAM" id="SSF53901">
    <property type="entry name" value="Thiolase-like"/>
    <property type="match status" value="1"/>
</dbReference>
<dbReference type="InterPro" id="IPR001242">
    <property type="entry name" value="Condensation_dom"/>
</dbReference>
<dbReference type="SMART" id="SM00825">
    <property type="entry name" value="PKS_KS"/>
    <property type="match status" value="1"/>
</dbReference>
<feature type="domain" description="PKS/mFAS DH" evidence="13">
    <location>
        <begin position="951"/>
        <end position="1257"/>
    </location>
</feature>
<feature type="domain" description="Ketosynthase family 3 (KS3)" evidence="12">
    <location>
        <begin position="10"/>
        <end position="448"/>
    </location>
</feature>
<dbReference type="Gene3D" id="1.10.1200.10">
    <property type="entry name" value="ACP-like"/>
    <property type="match status" value="1"/>
</dbReference>
<keyword evidence="3" id="KW-0436">Ligase</keyword>
<dbReference type="InterPro" id="IPR001227">
    <property type="entry name" value="Ac_transferase_dom_sf"/>
</dbReference>
<dbReference type="Pfam" id="PF08659">
    <property type="entry name" value="KR"/>
    <property type="match status" value="1"/>
</dbReference>
<dbReference type="GO" id="GO:0016491">
    <property type="term" value="F:oxidoreductase activity"/>
    <property type="evidence" value="ECO:0007669"/>
    <property type="project" value="UniProtKB-KW"/>
</dbReference>
<dbReference type="InterPro" id="IPR016035">
    <property type="entry name" value="Acyl_Trfase/lysoPLipase"/>
</dbReference>
<feature type="domain" description="Carrier" evidence="11">
    <location>
        <begin position="2424"/>
        <end position="2505"/>
    </location>
</feature>
<dbReference type="FunFam" id="3.40.47.10:FF:000019">
    <property type="entry name" value="Polyketide synthase type I"/>
    <property type="match status" value="1"/>
</dbReference>
<dbReference type="GO" id="GO:0004315">
    <property type="term" value="F:3-oxoacyl-[acyl-carrier-protein] synthase activity"/>
    <property type="evidence" value="ECO:0007669"/>
    <property type="project" value="InterPro"/>
</dbReference>
<dbReference type="InterPro" id="IPR049551">
    <property type="entry name" value="PKS_DH_C"/>
</dbReference>
<dbReference type="Pfam" id="PF02801">
    <property type="entry name" value="Ketoacyl-synt_C"/>
    <property type="match status" value="1"/>
</dbReference>
<dbReference type="InterPro" id="IPR014043">
    <property type="entry name" value="Acyl_transferase_dom"/>
</dbReference>
<feature type="region of interest" description="Disordered" evidence="10">
    <location>
        <begin position="2512"/>
        <end position="2598"/>
    </location>
</feature>
<dbReference type="SUPFAM" id="SSF52151">
    <property type="entry name" value="FabD/lysophospholipase-like"/>
    <property type="match status" value="1"/>
</dbReference>
<dbReference type="GO" id="GO:0031177">
    <property type="term" value="F:phosphopantetheine binding"/>
    <property type="evidence" value="ECO:0007669"/>
    <property type="project" value="InterPro"/>
</dbReference>
<dbReference type="SMART" id="SM00823">
    <property type="entry name" value="PKS_PP"/>
    <property type="match status" value="2"/>
</dbReference>
<sequence>MRDEMWNTATEPIAIIGSGCKFPGGSTTPSKLWELLKDPKDIVSEIRPDRFDVDKYFHPDHKHHGTSNVRHSYFLEENFKHFDAKFFGIRPQEAMAMDPQQRFLLETVYESLEAAGITISDLKGSQAGVFVGNMGVDYSELLSQDIDAFPTYFAPGTARSILSNRISYFFDLHGPSVTVDTACSSSLVAVHQAVQSLRLGETPVAIVCGANLLLGPAQYIAESKLQMLSPNGRSRMWDASADGYARGEGFASIVLKPLSVALANGDHIECIIRETGCNQDGRTKGITMPSPLAQCKLIQETYKRAGLDLSKSSDRPQYFEAHGTGTPAGDPVEAEAISTAFFGPESGFRRTSHDPKLYVGSVKTVIGHTEGTAGLAGLIKASLAMKAKSIPPNLHLERVNPAVQPFYGNLEIPTRLMDWPEPAPGQPLRASVNSFGFGGANAHVILESYTPAAEVAMVTPTAAAGPVFSPFVFSASSDKALASMLSAYSDYLSLNPTVDLRSVAYTLSQHRSVFDKRAAISAPDLDTLKTKLKARSEEASPSGKTAAVQSLERRPRYLGVFTGQGAQWARMGVDVINASPAARAIFEDLEQSLKTLPEEDRPSWSMLEELLAPPETSRVYQANISQTVCTAVQVMMVQLLRAAGIEFSCVVGHSSGEMAAAYTAGYLSARDAVRAAYFRGVHSQLAKGSNGQPGGMIAVGTNFEDAEELCELDDFKGRLCVAASNSAELVTLSGDLDAVQEVKKILDAEEKFNKQLQVDKGYHSHHMLPCSEPYVASLQKCGIQAQVPGDATACRWISSVYVDDMTNLDCRVQDRYWIENLAKPVMFSQALSHALGGDDKFDSVIEVGPHPALKGPASQTIQACLGERLPYFGCLSRGTDSNEAFAEFLGGVWSTFGSSAVDLAAYERFATGGCDQRLVKGLPSYTWDHDVEHYFQSRLSKVVLHRSTPPNELLGTRLPDDTAGEVRWRNSLHPGELPWLLQHSAQGQTVFPGTGYIATTLEAVKQLFDSSGVQTVEIRDMVIGNALVIEANTGVETLFSLTFINTQTDRITAHFSFCSQQGGSTKLVENASGDLVVLLGEPSEDALPRSFHPGTQMKDIDEERFYEAIDKLGYGYEGPFRALSQLQRRMGAATGLVAIPEKTKHFDQMVLHPAALDAMVQTVLLAYCYPGDTRLQGISLPTGIDCIRFNYGMLSEAARPGCQLPFLSCTAFEGDDVLGGVGGDVGGDVDVFSEDKRFALIQLQGLHTKPLSPPSAATDLQIFSEMEWKTASPEGADMEVRGEKRAYVADLYSSMERVAYFYMRHVDREIGKDRSGLAPHQVRFLEWVDHMCGRVEAGTLPHISRKWDHDTRQDILKIIAKYPDSIDLELMHAVGENLCSVFRGEMNALEPMVKKNMLNRFYSDALGMSPYTEDLARMVGHITHRYPHMNILEVGAGTGGATKVMLRRLQDAFASYTYTDISSGFFADARQVFKAHESKMLFKTLDIEKDIVDQGYEENSFDLVIANLVVHATADLDATMGRLRRLVKPGGHLVLLEITTNDPLRFGFIFGPLPGWWLGGEDGRVHSPCVDVEWWDRVMKRNGFSGADIVTPHHTLGPLSVIMTQAVDHRVQLLRQPTSADFGDFTIDPERLTIVGGVKPLAEGLEQLLKPRYQSVAWIPTLEEVSSHSLPVMGSVLSLVELDEPLFKDMTAQTLEGFKFVFQQSRSVYWITCGASGANPYSNMAAGVARTVALEMRHLRLGFLDFEDAKDATVQRLADRFLEFEILGTLEQQGKLDHLTWYQEPELRFDGKNLLVPRMKLSKDRNGRYNSRRRQLTKNVNPREVPVSLVPTTSGKDFVLKESLSSSSTKHGAQDTVSLRVHYASQRSLRLESSDYLFLVLGTNLSSGEAMFALADSNRSIVHVDRQWTTSYLGNLDHGRHALADLYTQIMASTVVAGLSAGDSLVVLDAETPLSQALSARCAAKGVRLTLLSTTTATSHSEADGTNKTNVRIHPLESRRSIESKLPSNATCFLDLSTNNGSEAAAVINSYIPAQCRVETRDTLTATACQVTRSTSTGGLGPAVGDVLPACWANVEAAGRDLSFFSAAVVTPTELTAAAGNGKTSAPRVGDDALLLITDWTAEAEVGVLVQPADSMVRFRQDKTYWLVGLTGGLALSLCRWMVNRGARYVVMTSRNPKIDKEWLQGVESCGATVKIFSNDVTDRAAVNSAYRTISATLPPIAGVVQGAMVLRDTMFAETTMETIESILGPKVRGSIYLDEIFYSTPLDFFVFLSSVTATSGNPGQSIYAGANMFMNSLAAQRRKRGVAGSSVEIGCIMGNGSVTTILSYEHQKYLFSVGNTWLAEQDFLTMFGEAVLASPPDAPDSVTSVTGLRLQFNDDKPDITWFSNPIFQHLVLQSGNAMQTSLSVARQGTPVKSLLQEAKSSEEVLDILKDAFTAKLVSSLQADPDSNLLEVDLETLGMDSLVAVDLRSWFLAELSVDVPVLKILNGSTARLLLEFVQGLIPASMTPKLDGSDGADAAAQEAPPVAPPVTKPKPDVSVKVPPPHQPVASLKPSGPASPTSPSSATASPGRSRSVASPVTADTPVSPTTSASMASLNDSRKLIRTVPVSFGQSRFWFLGSYNPDPLAFNITSLMRISGPLRTNDFGKAVDKVLNHHEALRTSFVSENDAPVQKIWSSPAFALEQRKIADDESEVVKAYTEVQNTRYNLEAGQTMRIMLLTKSPTKHVLVLGYHHINMDGVSFEVLFSDIEKAYNRTPLDRSVMQFPDFTIREAGEYKSGAWRSELQYWQSKFTSLPEPTPLLSVSKRRTRPVNLSYTTHSVSRRINAEQSQAIHTVGRKFKATPFHFYLSVFKTLIARFSGADDFCIGIADANRKEDKVMGAVGLYLNLLPLRVRSALGQTFGETLADMKKVSQEAFANSKVPFDVLLNELSVPRSSSQTPLFQTFVNYRRGVSEERSFCGCTGAGELISGGQIGYDISLDIVENPGGDALVTLSVQKDLYNVDMANLLLDSYFRLVDSFAKNPATSLNRPAIYDPVAVDKALTLGCGPTLEDSSWPETLIHRIENMSVKYATKFALRNGQNGGLTYSQMIARINDIAAKLIDAKVGTGIVGVMQASTMDFICSILAVWKAGAIYTPLDPRLNSTDRLKAVVDECQPACILVDATTKPLFDSLATNAVQIDVSMVQSSKTLEASPKVAIHAKAPSAAAVFYTSGSTGVPKGITLSHASLTYNIMAATRQFGFKEGVDIMLQQSSFSFDMALAQMLTSLSNGGTLVVVPSHLRGDALGLSQLIVAENVSIVQASPTEYKSLIGVNAQHLKTSKWRVALSGGENMTQSLLEVFRSLGKPDLVLFNGYGPTEATINANTRIVPYHEPNSNPDLPLLTWPNYSISIVDLELNPVPVGVFGEVCIGGAGVGLGYFKNDELTAKAFVADKTAPAEFVAKGWKTKFRTGDLGRLSPDGGLIIEGRIDGDTQVKLRGMRIDLKNIESAILQAGAGKIIDAAVSVRRGGADESEPQYLVGHVVLDADQTPEDSQQDFLAQLIPRLRLPRHMKPSLLVPIRALPQTASHKLDRRALQQLPISDAGQIAKQSQQGAELGSDQARMWKLWKQVIPRDVVSQYSITPQSDFFHVGGTSLLLVNLQSLIAREHGRAPPLHAMFESSTVAAMTDLVLSDDASGSTALIDWEQETSIPTLPPHIIPGGAGNKVSVPPRVVLLTGATGFLGRQLMAFLLRQPSVKRIHCLAVRGGAPPSSAAPFSDPRVSIHAGDLNAPHLGLGEAVAELLFAQADVIIHNGADVSFLKTYATLRATNVGSTRELARLAAPRRIPFHFVSSASITQLTGLDEFGEASMAAWAPPADPRGMSGGYAAAKWASEVLLEKAARAWGLPVVIHRPSSITGEGTNSLDLMGNMFKYIEQLEAVPESDSWKGNFDFVSVENVAADIVQAVVAANVVAAGGVKFIYEAGDIVYPLSMVKDMSEGGAKLPVKTMPLAKWVEKAAEKGLDSMLAEYLIKAASTGTSLAFPRLLKDGN</sequence>
<dbReference type="InterPro" id="IPR000873">
    <property type="entry name" value="AMP-dep_synth/lig_dom"/>
</dbReference>
<dbReference type="GO" id="GO:0006633">
    <property type="term" value="P:fatty acid biosynthetic process"/>
    <property type="evidence" value="ECO:0007669"/>
    <property type="project" value="InterPro"/>
</dbReference>
<dbReference type="GO" id="GO:0009403">
    <property type="term" value="P:toxin biosynthetic process"/>
    <property type="evidence" value="ECO:0007669"/>
    <property type="project" value="UniProtKB-ARBA"/>
</dbReference>
<dbReference type="InterPro" id="IPR009081">
    <property type="entry name" value="PP-bd_ACP"/>
</dbReference>
<dbReference type="GO" id="GO:0032259">
    <property type="term" value="P:methylation"/>
    <property type="evidence" value="ECO:0007669"/>
    <property type="project" value="UniProtKB-KW"/>
</dbReference>
<evidence type="ECO:0000256" key="7">
    <source>
        <dbReference type="ARBA" id="ARBA00023002"/>
    </source>
</evidence>
<dbReference type="InterPro" id="IPR032821">
    <property type="entry name" value="PKS_assoc"/>
</dbReference>
<dbReference type="SMART" id="SM00822">
    <property type="entry name" value="PKS_KR"/>
    <property type="match status" value="1"/>
</dbReference>
<dbReference type="PROSITE" id="PS52019">
    <property type="entry name" value="PKS_MFAS_DH"/>
    <property type="match status" value="1"/>
</dbReference>
<evidence type="ECO:0000259" key="12">
    <source>
        <dbReference type="PROSITE" id="PS52004"/>
    </source>
</evidence>
<evidence type="ECO:0000256" key="9">
    <source>
        <dbReference type="PROSITE-ProRule" id="PRU01363"/>
    </source>
</evidence>
<dbReference type="Gene3D" id="3.10.129.110">
    <property type="entry name" value="Polyketide synthase dehydratase"/>
    <property type="match status" value="1"/>
</dbReference>
<evidence type="ECO:0000256" key="4">
    <source>
        <dbReference type="ARBA" id="ARBA00022603"/>
    </source>
</evidence>
<organism evidence="14">
    <name type="scientific">Pyricularia oryzae (strain Y34)</name>
    <name type="common">Rice blast fungus</name>
    <name type="synonym">Magnaporthe oryzae</name>
    <dbReference type="NCBI Taxonomy" id="1143189"/>
    <lineage>
        <taxon>Eukaryota</taxon>
        <taxon>Fungi</taxon>
        <taxon>Dikarya</taxon>
        <taxon>Ascomycota</taxon>
        <taxon>Pezizomycotina</taxon>
        <taxon>Sordariomycetes</taxon>
        <taxon>Sordariomycetidae</taxon>
        <taxon>Magnaporthales</taxon>
        <taxon>Pyriculariaceae</taxon>
        <taxon>Pyricularia</taxon>
    </lineage>
</organism>
<dbReference type="InterPro" id="IPR057326">
    <property type="entry name" value="KR_dom"/>
</dbReference>
<dbReference type="CDD" id="cd02440">
    <property type="entry name" value="AdoMet_MTases"/>
    <property type="match status" value="1"/>
</dbReference>
<dbReference type="GO" id="GO:0004312">
    <property type="term" value="F:fatty acid synthase activity"/>
    <property type="evidence" value="ECO:0007669"/>
    <property type="project" value="TreeGrafter"/>
</dbReference>
<dbReference type="Pfam" id="PF08242">
    <property type="entry name" value="Methyltransf_12"/>
    <property type="match status" value="1"/>
</dbReference>
<dbReference type="Pfam" id="PF00109">
    <property type="entry name" value="ketoacyl-synt"/>
    <property type="match status" value="1"/>
</dbReference>
<keyword evidence="4" id="KW-0489">Methyltransferase</keyword>
<accession>A0AA97PQV0</accession>
<gene>
    <name evidence="14" type="ORF">OOU_Y34scaffold00138g5</name>
</gene>
<feature type="domain" description="Carrier" evidence="11">
    <location>
        <begin position="3598"/>
        <end position="3678"/>
    </location>
</feature>
<dbReference type="Gene3D" id="3.40.366.10">
    <property type="entry name" value="Malonyl-Coenzyme A Acyl Carrier Protein, domain 2"/>
    <property type="match status" value="1"/>
</dbReference>
<dbReference type="Pfam" id="PF00501">
    <property type="entry name" value="AMP-binding"/>
    <property type="match status" value="1"/>
</dbReference>
<dbReference type="GO" id="GO:0016874">
    <property type="term" value="F:ligase activity"/>
    <property type="evidence" value="ECO:0007669"/>
    <property type="project" value="UniProtKB-KW"/>
</dbReference>
<dbReference type="SUPFAM" id="SSF47336">
    <property type="entry name" value="ACP-like"/>
    <property type="match status" value="2"/>
</dbReference>
<dbReference type="InterPro" id="IPR016039">
    <property type="entry name" value="Thiolase-like"/>
</dbReference>
<dbReference type="InterPro" id="IPR042104">
    <property type="entry name" value="PKS_dehydratase_sf"/>
</dbReference>
<dbReference type="PROSITE" id="PS50075">
    <property type="entry name" value="CARRIER"/>
    <property type="match status" value="2"/>
</dbReference>
<evidence type="ECO:0000256" key="1">
    <source>
        <dbReference type="ARBA" id="ARBA00022450"/>
    </source>
</evidence>
<dbReference type="InterPro" id="IPR013120">
    <property type="entry name" value="FAR_NAD-bd"/>
</dbReference>
<dbReference type="Pfam" id="PF07993">
    <property type="entry name" value="NAD_binding_4"/>
    <property type="match status" value="1"/>
</dbReference>
<proteinExistence type="predicted"/>
<dbReference type="InterPro" id="IPR020841">
    <property type="entry name" value="PKS_Beta-ketoAc_synthase_dom"/>
</dbReference>
<dbReference type="Pfam" id="PF16197">
    <property type="entry name" value="KAsynt_C_assoc"/>
    <property type="match status" value="1"/>
</dbReference>
<keyword evidence="6" id="KW-0677">Repeat</keyword>
<evidence type="ECO:0000256" key="2">
    <source>
        <dbReference type="ARBA" id="ARBA00022553"/>
    </source>
</evidence>
<dbReference type="SUPFAM" id="SSF52777">
    <property type="entry name" value="CoA-dependent acyltransferases"/>
    <property type="match status" value="2"/>
</dbReference>
<dbReference type="SUPFAM" id="SSF51735">
    <property type="entry name" value="NAD(P)-binding Rossmann-fold domains"/>
    <property type="match status" value="2"/>
</dbReference>
<dbReference type="PROSITE" id="PS00455">
    <property type="entry name" value="AMP_BINDING"/>
    <property type="match status" value="1"/>
</dbReference>
<dbReference type="InterPro" id="IPR050091">
    <property type="entry name" value="PKS_NRPS_Biosynth_Enz"/>
</dbReference>
<dbReference type="Pfam" id="PF00698">
    <property type="entry name" value="Acyl_transf_1"/>
    <property type="match status" value="1"/>
</dbReference>
<dbReference type="InterPro" id="IPR013968">
    <property type="entry name" value="PKS_KR"/>
</dbReference>
<dbReference type="SMART" id="SM00826">
    <property type="entry name" value="PKS_DH"/>
    <property type="match status" value="1"/>
</dbReference>
<protein>
    <submittedName>
        <fullName evidence="14">Polyketide synthase/peptide synthetase</fullName>
    </submittedName>
</protein>
<reference evidence="14" key="1">
    <citation type="journal article" date="2012" name="PLoS Genet.">
        <title>Comparative analysis of the genomes of two field isolates of the rice blast fungus Magnaporthe oryzae.</title>
        <authorList>
            <person name="Xue M."/>
            <person name="Yang J."/>
            <person name="Li Z."/>
            <person name="Hu S."/>
            <person name="Yao N."/>
            <person name="Dean R.A."/>
            <person name="Zhao W."/>
            <person name="Shen M."/>
            <person name="Zhang H."/>
            <person name="Li C."/>
            <person name="Liu L."/>
            <person name="Cao L."/>
            <person name="Xu X."/>
            <person name="Xing Y."/>
            <person name="Hsiang T."/>
            <person name="Zhang Z."/>
            <person name="Xu J.R."/>
            <person name="Peng Y.L."/>
        </authorList>
    </citation>
    <scope>NUCLEOTIDE SEQUENCE</scope>
    <source>
        <strain evidence="14">Y34</strain>
    </source>
</reference>
<dbReference type="InterPro" id="IPR045851">
    <property type="entry name" value="AMP-bd_C_sf"/>
</dbReference>
<name>A0AA97PQV0_PYRO3</name>
<keyword evidence="5" id="KW-0808">Transferase</keyword>
<dbReference type="PROSITE" id="PS00012">
    <property type="entry name" value="PHOSPHOPANTETHEINE"/>
    <property type="match status" value="1"/>
</dbReference>
<dbReference type="InterPro" id="IPR049900">
    <property type="entry name" value="PKS_mFAS_DH"/>
</dbReference>
<dbReference type="PANTHER" id="PTHR43775">
    <property type="entry name" value="FATTY ACID SYNTHASE"/>
    <property type="match status" value="1"/>
</dbReference>
<dbReference type="Gene3D" id="3.30.300.30">
    <property type="match status" value="1"/>
</dbReference>
<feature type="region of interest" description="C-terminal hotdog fold" evidence="9">
    <location>
        <begin position="1097"/>
        <end position="1257"/>
    </location>
</feature>
<keyword evidence="8" id="KW-0511">Multifunctional enzyme</keyword>
<dbReference type="InterPro" id="IPR018201">
    <property type="entry name" value="Ketoacyl_synth_AS"/>
</dbReference>
<dbReference type="InterPro" id="IPR036291">
    <property type="entry name" value="NAD(P)-bd_dom_sf"/>
</dbReference>
<evidence type="ECO:0000256" key="6">
    <source>
        <dbReference type="ARBA" id="ARBA00022737"/>
    </source>
</evidence>
<dbReference type="Gene3D" id="3.40.47.10">
    <property type="match status" value="1"/>
</dbReference>
<dbReference type="Proteomes" id="UP000011086">
    <property type="component" value="Unassembled WGS sequence"/>
</dbReference>
<keyword evidence="7" id="KW-0560">Oxidoreductase</keyword>
<dbReference type="Gene3D" id="3.30.559.30">
    <property type="entry name" value="Nonribosomal peptide synthetase, condensation domain"/>
    <property type="match status" value="1"/>
</dbReference>
<evidence type="ECO:0000256" key="3">
    <source>
        <dbReference type="ARBA" id="ARBA00022598"/>
    </source>
</evidence>
<dbReference type="Gene3D" id="3.40.50.150">
    <property type="entry name" value="Vaccinia Virus protein VP39"/>
    <property type="match status" value="1"/>
</dbReference>
<dbReference type="InterPro" id="IPR020807">
    <property type="entry name" value="PKS_DH"/>
</dbReference>
<dbReference type="InterPro" id="IPR020845">
    <property type="entry name" value="AMP-binding_CS"/>
</dbReference>
<dbReference type="InterPro" id="IPR023213">
    <property type="entry name" value="CAT-like_dom_sf"/>
</dbReference>
<dbReference type="InterPro" id="IPR016036">
    <property type="entry name" value="Malonyl_transacylase_ACP-bd"/>
</dbReference>
<dbReference type="SUPFAM" id="SSF56801">
    <property type="entry name" value="Acetyl-CoA synthetase-like"/>
    <property type="match status" value="1"/>
</dbReference>
<dbReference type="GO" id="GO:0008168">
    <property type="term" value="F:methyltransferase activity"/>
    <property type="evidence" value="ECO:0007669"/>
    <property type="project" value="UniProtKB-KW"/>
</dbReference>
<dbReference type="CDD" id="cd19532">
    <property type="entry name" value="C_PKS-NRPS"/>
    <property type="match status" value="1"/>
</dbReference>
<dbReference type="InterPro" id="IPR049552">
    <property type="entry name" value="PKS_DH_N"/>
</dbReference>